<dbReference type="GO" id="GO:0016853">
    <property type="term" value="F:isomerase activity"/>
    <property type="evidence" value="ECO:0007669"/>
    <property type="project" value="UniProtKB-KW"/>
</dbReference>
<dbReference type="SUPFAM" id="SSF51658">
    <property type="entry name" value="Xylose isomerase-like"/>
    <property type="match status" value="1"/>
</dbReference>
<accession>A0ABN0TNQ4</accession>
<comment type="caution">
    <text evidence="2">The sequence shown here is derived from an EMBL/GenBank/DDBJ whole genome shotgun (WGS) entry which is preliminary data.</text>
</comment>
<evidence type="ECO:0000259" key="1">
    <source>
        <dbReference type="Pfam" id="PF01261"/>
    </source>
</evidence>
<evidence type="ECO:0000313" key="3">
    <source>
        <dbReference type="Proteomes" id="UP001500416"/>
    </source>
</evidence>
<dbReference type="PANTHER" id="PTHR12110:SF41">
    <property type="entry name" value="INOSOSE DEHYDRATASE"/>
    <property type="match status" value="1"/>
</dbReference>
<dbReference type="InterPro" id="IPR013022">
    <property type="entry name" value="Xyl_isomerase-like_TIM-brl"/>
</dbReference>
<reference evidence="2 3" key="1">
    <citation type="journal article" date="2019" name="Int. J. Syst. Evol. Microbiol.">
        <title>The Global Catalogue of Microorganisms (GCM) 10K type strain sequencing project: providing services to taxonomists for standard genome sequencing and annotation.</title>
        <authorList>
            <consortium name="The Broad Institute Genomics Platform"/>
            <consortium name="The Broad Institute Genome Sequencing Center for Infectious Disease"/>
            <person name="Wu L."/>
            <person name="Ma J."/>
        </authorList>
    </citation>
    <scope>NUCLEOTIDE SEQUENCE [LARGE SCALE GENOMIC DNA]</scope>
    <source>
        <strain evidence="2 3">JCM 3380</strain>
    </source>
</reference>
<dbReference type="InterPro" id="IPR036237">
    <property type="entry name" value="Xyl_isomerase-like_sf"/>
</dbReference>
<proteinExistence type="predicted"/>
<dbReference type="Gene3D" id="3.20.20.150">
    <property type="entry name" value="Divalent-metal-dependent TIM barrel enzymes"/>
    <property type="match status" value="1"/>
</dbReference>
<evidence type="ECO:0000313" key="2">
    <source>
        <dbReference type="EMBL" id="GAA0226298.1"/>
    </source>
</evidence>
<dbReference type="Proteomes" id="UP001500416">
    <property type="component" value="Unassembled WGS sequence"/>
</dbReference>
<dbReference type="InterPro" id="IPR050312">
    <property type="entry name" value="IolE/XylAMocC-like"/>
</dbReference>
<feature type="domain" description="Xylose isomerase-like TIM barrel" evidence="1">
    <location>
        <begin position="23"/>
        <end position="250"/>
    </location>
</feature>
<dbReference type="Pfam" id="PF01261">
    <property type="entry name" value="AP_endonuc_2"/>
    <property type="match status" value="1"/>
</dbReference>
<keyword evidence="2" id="KW-0413">Isomerase</keyword>
<keyword evidence="3" id="KW-1185">Reference proteome</keyword>
<sequence length="259" mass="27945">MGRVLVPGLVSVTFRALPVPEVVDLARSCGLWAVEWGGDVHVPPHDLPAARDARDRCADAGLSVSAYGSYYRAGVTDAEEWPRVLATAAELGAPRIRVWAGNTGSARTPPDRRARVVAAIRDAAVRAEDYGIRIAVEHHRDTLTDTLESATRLYAEVGHGSVVPYWQPRGGQDVASAVEEVRTLLPRLTTAHVFSWGPGGGADRLPLAAREDLWRPVLAELARDGVDRHVLLEFVADDSPARFREDAAVLLGWISAVAA</sequence>
<dbReference type="PANTHER" id="PTHR12110">
    <property type="entry name" value="HYDROXYPYRUVATE ISOMERASE"/>
    <property type="match status" value="1"/>
</dbReference>
<gene>
    <name evidence="2" type="ORF">GCM10010492_25740</name>
</gene>
<organism evidence="2 3">
    <name type="scientific">Saccharothrix mutabilis subsp. mutabilis</name>
    <dbReference type="NCBI Taxonomy" id="66855"/>
    <lineage>
        <taxon>Bacteria</taxon>
        <taxon>Bacillati</taxon>
        <taxon>Actinomycetota</taxon>
        <taxon>Actinomycetes</taxon>
        <taxon>Pseudonocardiales</taxon>
        <taxon>Pseudonocardiaceae</taxon>
        <taxon>Saccharothrix</taxon>
    </lineage>
</organism>
<dbReference type="EMBL" id="BAAABU010000004">
    <property type="protein sequence ID" value="GAA0226298.1"/>
    <property type="molecule type" value="Genomic_DNA"/>
</dbReference>
<protein>
    <submittedName>
        <fullName evidence="2">Sugar phosphate isomerase/epimerase</fullName>
    </submittedName>
</protein>
<name>A0ABN0TNQ4_9PSEU</name>